<evidence type="ECO:0000256" key="1">
    <source>
        <dbReference type="ARBA" id="ARBA00008769"/>
    </source>
</evidence>
<dbReference type="PANTHER" id="PTHR37944:SF1">
    <property type="entry name" value="PORIN B"/>
    <property type="match status" value="1"/>
</dbReference>
<reference evidence="3 4" key="1">
    <citation type="submission" date="2013-10" db="EMBL/GenBank/DDBJ databases">
        <title>Salinisphaera orenii MK-B5 Genome Sequencing.</title>
        <authorList>
            <person name="Lai Q."/>
            <person name="Li C."/>
            <person name="Shao Z."/>
        </authorList>
    </citation>
    <scope>NUCLEOTIDE SEQUENCE [LARGE SCALE GENOMIC DNA]</scope>
    <source>
        <strain evidence="3 4">MK-B5</strain>
    </source>
</reference>
<dbReference type="RefSeq" id="WP_123630828.1">
    <property type="nucleotide sequence ID" value="NZ_AYKH01000012.1"/>
</dbReference>
<name>A0A423PPT6_9GAMM</name>
<evidence type="ECO:0000313" key="4">
    <source>
        <dbReference type="Proteomes" id="UP000283993"/>
    </source>
</evidence>
<dbReference type="EMBL" id="AYKH01000012">
    <property type="protein sequence ID" value="ROO27625.1"/>
    <property type="molecule type" value="Genomic_DNA"/>
</dbReference>
<dbReference type="Proteomes" id="UP000283993">
    <property type="component" value="Unassembled WGS sequence"/>
</dbReference>
<keyword evidence="2" id="KW-0732">Signal</keyword>
<keyword evidence="4" id="KW-1185">Reference proteome</keyword>
<dbReference type="Gene3D" id="2.40.160.180">
    <property type="entry name" value="Carbohydrate-selective porin OprB"/>
    <property type="match status" value="1"/>
</dbReference>
<organism evidence="3 4">
    <name type="scientific">Salinisphaera orenii MK-B5</name>
    <dbReference type="NCBI Taxonomy" id="856730"/>
    <lineage>
        <taxon>Bacteria</taxon>
        <taxon>Pseudomonadati</taxon>
        <taxon>Pseudomonadota</taxon>
        <taxon>Gammaproteobacteria</taxon>
        <taxon>Salinisphaerales</taxon>
        <taxon>Salinisphaeraceae</taxon>
        <taxon>Salinisphaera</taxon>
    </lineage>
</organism>
<feature type="signal peptide" evidence="2">
    <location>
        <begin position="1"/>
        <end position="29"/>
    </location>
</feature>
<dbReference type="AlphaFoldDB" id="A0A423PPT6"/>
<proteinExistence type="inferred from homology"/>
<dbReference type="Pfam" id="PF04966">
    <property type="entry name" value="OprB"/>
    <property type="match status" value="1"/>
</dbReference>
<protein>
    <submittedName>
        <fullName evidence="3">OprB family carbohydrate-selective porin</fullName>
    </submittedName>
</protein>
<sequence length="453" mass="48924">MGKLKTEFCSRRALATAAAIGAFSPLAMAASVDMNTNDPGSRGASAPLLGAVADSLEEAGIKPHLFAWSLALANPSTGPRQDEYTINNDVFVGADFDLDKLAGVSDAVFHLEYIFFPANHNIGSPPASAYQGAVGGYFGGSPSHNDISRGYLSQFALEQTLFDGRFTYVLGRSNAERYFFKNNCSSVITCNDPIWDNSTGVLPIPYGSWGAFGRLGTSAHTYVKAGAFESDPQQYLDKGNGFSWGLGEAAGESIMVAVGRKTDFADTRYPGQYELIGFSNTSDQIDPRTGLIDETGTEGVIFKFRQALWREPGPLTQNPKALQLFGSLDAAPGDNQPYQAFAEVGLTYRQPFNRPYDTVSMKVAYAKIGDRQLEAQRMLRVASGGEDRSAPDDTYRIEANYHVALPWNAFAEPTVQYVINPSNFYNPAAPRLNDDGVVVGVQLGIDIGKGLGF</sequence>
<dbReference type="GO" id="GO:0015288">
    <property type="term" value="F:porin activity"/>
    <property type="evidence" value="ECO:0007669"/>
    <property type="project" value="InterPro"/>
</dbReference>
<dbReference type="PANTHER" id="PTHR37944">
    <property type="entry name" value="PORIN B"/>
    <property type="match status" value="1"/>
</dbReference>
<comment type="similarity">
    <text evidence="1 2">Belongs to the OprB family.</text>
</comment>
<dbReference type="GO" id="GO:0016020">
    <property type="term" value="C:membrane"/>
    <property type="evidence" value="ECO:0007669"/>
    <property type="project" value="InterPro"/>
</dbReference>
<evidence type="ECO:0000256" key="2">
    <source>
        <dbReference type="RuleBase" id="RU363072"/>
    </source>
</evidence>
<gene>
    <name evidence="3" type="ORF">SAOR_07170</name>
</gene>
<evidence type="ECO:0000313" key="3">
    <source>
        <dbReference type="EMBL" id="ROO27625.1"/>
    </source>
</evidence>
<comment type="caution">
    <text evidence="3">The sequence shown here is derived from an EMBL/GenBank/DDBJ whole genome shotgun (WGS) entry which is preliminary data.</text>
</comment>
<dbReference type="InterPro" id="IPR007049">
    <property type="entry name" value="Carb-sel_porin_OprB"/>
</dbReference>
<accession>A0A423PPT6</accession>
<dbReference type="GO" id="GO:0008643">
    <property type="term" value="P:carbohydrate transport"/>
    <property type="evidence" value="ECO:0007669"/>
    <property type="project" value="InterPro"/>
</dbReference>
<dbReference type="InterPro" id="IPR052932">
    <property type="entry name" value="OprB_Porin"/>
</dbReference>
<dbReference type="InterPro" id="IPR038673">
    <property type="entry name" value="OprB_sf"/>
</dbReference>
<feature type="chain" id="PRO_5018824202" evidence="2">
    <location>
        <begin position="30"/>
        <end position="453"/>
    </location>
</feature>